<evidence type="ECO:0008006" key="3">
    <source>
        <dbReference type="Google" id="ProtNLM"/>
    </source>
</evidence>
<dbReference type="AlphaFoldDB" id="A0A3B0T490"/>
<organism evidence="2">
    <name type="scientific">hydrothermal vent metagenome</name>
    <dbReference type="NCBI Taxonomy" id="652676"/>
    <lineage>
        <taxon>unclassified sequences</taxon>
        <taxon>metagenomes</taxon>
        <taxon>ecological metagenomes</taxon>
    </lineage>
</organism>
<accession>A0A3B0T490</accession>
<feature type="compositionally biased region" description="Pro residues" evidence="1">
    <location>
        <begin position="140"/>
        <end position="154"/>
    </location>
</feature>
<name>A0A3B0T490_9ZZZZ</name>
<dbReference type="SUPFAM" id="SSF74653">
    <property type="entry name" value="TolA/TonB C-terminal domain"/>
    <property type="match status" value="1"/>
</dbReference>
<protein>
    <recommendedName>
        <fullName evidence="3">TolA protein</fullName>
    </recommendedName>
</protein>
<feature type="region of interest" description="Disordered" evidence="1">
    <location>
        <begin position="55"/>
        <end position="202"/>
    </location>
</feature>
<proteinExistence type="predicted"/>
<evidence type="ECO:0000256" key="1">
    <source>
        <dbReference type="SAM" id="MobiDB-lite"/>
    </source>
</evidence>
<feature type="compositionally biased region" description="Pro residues" evidence="1">
    <location>
        <begin position="89"/>
        <end position="118"/>
    </location>
</feature>
<gene>
    <name evidence="2" type="ORF">MNBD_ALPHA09-1753</name>
</gene>
<reference evidence="2" key="1">
    <citation type="submission" date="2018-06" db="EMBL/GenBank/DDBJ databases">
        <authorList>
            <person name="Zhirakovskaya E."/>
        </authorList>
    </citation>
    <scope>NUCLEOTIDE SEQUENCE</scope>
</reference>
<feature type="compositionally biased region" description="Basic residues" evidence="1">
    <location>
        <begin position="173"/>
        <end position="199"/>
    </location>
</feature>
<dbReference type="EMBL" id="UOEM01000062">
    <property type="protein sequence ID" value="VAW13571.1"/>
    <property type="molecule type" value="Genomic_DNA"/>
</dbReference>
<feature type="compositionally biased region" description="Acidic residues" evidence="1">
    <location>
        <begin position="121"/>
        <end position="139"/>
    </location>
</feature>
<evidence type="ECO:0000313" key="2">
    <source>
        <dbReference type="EMBL" id="VAW13571.1"/>
    </source>
</evidence>
<sequence>MRIELGISAVIHTVILVAGAVALPSAVALKTKEPPPLPVEIFTVAEFTKLAARKTEIEPERNAPAVETEVEPEEPPPIVVDPPKAVEPETPPPAKVAALEPPPAPIEALPPEPLPLPEPEVVAEPEPEPEPEPVPEPEPEPAAAPEPAPQPAPEPEPKIVEAPPPPTAAAPAPRKKPKPPKIAKAPKKNKPPKAAKKKTFNPDKIAALLNKVQDDAGPSPAPAAGRLDDGARDISGLDLVITQSEMRYLQNQMQRCWNPPVGVANAASLNVKVEVRFDRGGRLEARPVVLNSGGEGFDVAANAAVRAVLQCQPYDMPAEKYDNWRQVIVNFDPQFMLGG</sequence>
<dbReference type="Gene3D" id="3.30.1150.10">
    <property type="match status" value="1"/>
</dbReference>